<evidence type="ECO:0000256" key="4">
    <source>
        <dbReference type="ARBA" id="ARBA00009845"/>
    </source>
</evidence>
<dbReference type="RefSeq" id="WP_093674306.1">
    <property type="nucleotide sequence ID" value="NZ_FOOY01000024.1"/>
</dbReference>
<dbReference type="GO" id="GO:0009098">
    <property type="term" value="P:L-leucine biosynthetic process"/>
    <property type="evidence" value="ECO:0007669"/>
    <property type="project" value="UniProtKB-UniRule"/>
</dbReference>
<evidence type="ECO:0000256" key="7">
    <source>
        <dbReference type="ARBA" id="ARBA00022605"/>
    </source>
</evidence>
<dbReference type="SUPFAM" id="SSF52016">
    <property type="entry name" value="LeuD/IlvD-like"/>
    <property type="match status" value="1"/>
</dbReference>
<dbReference type="STRING" id="269670.SAMN02982927_02973"/>
<dbReference type="OrthoDB" id="9777465at2"/>
<dbReference type="EMBL" id="FOOY01000024">
    <property type="protein sequence ID" value="SFG84525.1"/>
    <property type="molecule type" value="Genomic_DNA"/>
</dbReference>
<feature type="domain" description="Aconitase A/isopropylmalate dehydratase small subunit swivel" evidence="11">
    <location>
        <begin position="1"/>
        <end position="122"/>
    </location>
</feature>
<evidence type="ECO:0000256" key="5">
    <source>
        <dbReference type="ARBA" id="ARBA00011271"/>
    </source>
</evidence>
<name>A0A1I2V539_9BACL</name>
<dbReference type="GO" id="GO:0003861">
    <property type="term" value="F:3-isopropylmalate dehydratase activity"/>
    <property type="evidence" value="ECO:0007669"/>
    <property type="project" value="UniProtKB-UniRule"/>
</dbReference>
<dbReference type="UniPathway" id="UPA00048">
    <property type="reaction ID" value="UER00071"/>
</dbReference>
<evidence type="ECO:0000256" key="3">
    <source>
        <dbReference type="ARBA" id="ARBA00004729"/>
    </source>
</evidence>
<sequence>MNPFQTFKGLVCPIDRTNVDTDQIIPKQFLKRVERKGFGACLFYNWRFDENGNKKPDFILNQPKYTGSSILVARDNFGCGSSREHAPWALQDFGFRVVIAPSFADIFYNNCQKNGILAIRLDADRVDDLIRLASQDRFMLKVDLNQQKLTADDFNETFDIDPYQKEMLLKGLDEIAITMTYEHEIADYEKRQAVIQ</sequence>
<comment type="similarity">
    <text evidence="4 10">Belongs to the LeuD family. LeuD type 1 subfamily.</text>
</comment>
<dbReference type="EC" id="4.2.1.33" evidence="10"/>
<comment type="function">
    <text evidence="2 10">Catalyzes the isomerization between 2-isopropylmalate and 3-isopropylmalate, via the formation of 2-isopropylmaleate.</text>
</comment>
<protein>
    <recommendedName>
        <fullName evidence="10">3-isopropylmalate dehydratase small subunit</fullName>
        <ecNumber evidence="10">4.2.1.33</ecNumber>
    </recommendedName>
    <alternativeName>
        <fullName evidence="10">Alpha-IPM isomerase</fullName>
        <shortName evidence="10">IPMI</shortName>
    </alternativeName>
    <alternativeName>
        <fullName evidence="10">Isopropylmalate isomerase</fullName>
    </alternativeName>
</protein>
<dbReference type="FunFam" id="3.20.19.10:FF:000003">
    <property type="entry name" value="3-isopropylmalate dehydratase small subunit"/>
    <property type="match status" value="1"/>
</dbReference>
<evidence type="ECO:0000313" key="12">
    <source>
        <dbReference type="EMBL" id="SFG84525.1"/>
    </source>
</evidence>
<evidence type="ECO:0000256" key="8">
    <source>
        <dbReference type="ARBA" id="ARBA00023239"/>
    </source>
</evidence>
<reference evidence="13" key="1">
    <citation type="submission" date="2016-10" db="EMBL/GenBank/DDBJ databases">
        <authorList>
            <person name="Varghese N."/>
            <person name="Submissions S."/>
        </authorList>
    </citation>
    <scope>NUCLEOTIDE SEQUENCE [LARGE SCALE GENOMIC DNA]</scope>
    <source>
        <strain evidence="13">ATCC 700379</strain>
    </source>
</reference>
<dbReference type="Proteomes" id="UP000198752">
    <property type="component" value="Unassembled WGS sequence"/>
</dbReference>
<comment type="catalytic activity">
    <reaction evidence="1 10">
        <text>(2R,3S)-3-isopropylmalate = (2S)-2-isopropylmalate</text>
        <dbReference type="Rhea" id="RHEA:32287"/>
        <dbReference type="ChEBI" id="CHEBI:1178"/>
        <dbReference type="ChEBI" id="CHEBI:35121"/>
        <dbReference type="EC" id="4.2.1.33"/>
    </reaction>
</comment>
<evidence type="ECO:0000256" key="10">
    <source>
        <dbReference type="HAMAP-Rule" id="MF_01031"/>
    </source>
</evidence>
<evidence type="ECO:0000256" key="2">
    <source>
        <dbReference type="ARBA" id="ARBA00002695"/>
    </source>
</evidence>
<evidence type="ECO:0000256" key="1">
    <source>
        <dbReference type="ARBA" id="ARBA00000491"/>
    </source>
</evidence>
<dbReference type="CDD" id="cd01577">
    <property type="entry name" value="IPMI_Swivel"/>
    <property type="match status" value="1"/>
</dbReference>
<evidence type="ECO:0000256" key="9">
    <source>
        <dbReference type="ARBA" id="ARBA00023304"/>
    </source>
</evidence>
<dbReference type="Gene3D" id="3.20.19.10">
    <property type="entry name" value="Aconitase, domain 4"/>
    <property type="match status" value="1"/>
</dbReference>
<dbReference type="PANTHER" id="PTHR43345">
    <property type="entry name" value="3-ISOPROPYLMALATE DEHYDRATASE SMALL SUBUNIT 2-RELATED-RELATED"/>
    <property type="match status" value="1"/>
</dbReference>
<keyword evidence="13" id="KW-1185">Reference proteome</keyword>
<accession>A0A1I2V539</accession>
<dbReference type="InterPro" id="IPR050075">
    <property type="entry name" value="LeuD"/>
</dbReference>
<dbReference type="Pfam" id="PF00694">
    <property type="entry name" value="Aconitase_C"/>
    <property type="match status" value="1"/>
</dbReference>
<dbReference type="PANTHER" id="PTHR43345:SF5">
    <property type="entry name" value="3-ISOPROPYLMALATE DEHYDRATASE SMALL SUBUNIT"/>
    <property type="match status" value="1"/>
</dbReference>
<comment type="subunit">
    <text evidence="5 10">Heterodimer of LeuC and LeuD.</text>
</comment>
<evidence type="ECO:0000256" key="6">
    <source>
        <dbReference type="ARBA" id="ARBA00022430"/>
    </source>
</evidence>
<dbReference type="InterPro" id="IPR015928">
    <property type="entry name" value="Aconitase/3IPM_dehydase_swvl"/>
</dbReference>
<evidence type="ECO:0000313" key="13">
    <source>
        <dbReference type="Proteomes" id="UP000198752"/>
    </source>
</evidence>
<keyword evidence="7 10" id="KW-0028">Amino-acid biosynthesis</keyword>
<dbReference type="InterPro" id="IPR004431">
    <property type="entry name" value="3-IsopropMal_deHydase_ssu"/>
</dbReference>
<dbReference type="GO" id="GO:0009316">
    <property type="term" value="C:3-isopropylmalate dehydratase complex"/>
    <property type="evidence" value="ECO:0007669"/>
    <property type="project" value="InterPro"/>
</dbReference>
<keyword evidence="8 10" id="KW-0456">Lyase</keyword>
<keyword evidence="9 10" id="KW-0100">Branched-chain amino acid biosynthesis</keyword>
<dbReference type="HAMAP" id="MF_01031">
    <property type="entry name" value="LeuD_type1"/>
    <property type="match status" value="1"/>
</dbReference>
<keyword evidence="6 10" id="KW-0432">Leucine biosynthesis</keyword>
<comment type="pathway">
    <text evidence="3 10">Amino-acid biosynthesis; L-leucine biosynthesis; L-leucine from 3-methyl-2-oxobutanoate: step 2/4.</text>
</comment>
<dbReference type="NCBIfam" id="TIGR00171">
    <property type="entry name" value="leuD"/>
    <property type="match status" value="1"/>
</dbReference>
<organism evidence="12 13">
    <name type="scientific">Sporolactobacillus nakayamae</name>
    <dbReference type="NCBI Taxonomy" id="269670"/>
    <lineage>
        <taxon>Bacteria</taxon>
        <taxon>Bacillati</taxon>
        <taxon>Bacillota</taxon>
        <taxon>Bacilli</taxon>
        <taxon>Bacillales</taxon>
        <taxon>Sporolactobacillaceae</taxon>
        <taxon>Sporolactobacillus</taxon>
    </lineage>
</organism>
<dbReference type="NCBIfam" id="NF002458">
    <property type="entry name" value="PRK01641.1"/>
    <property type="match status" value="1"/>
</dbReference>
<dbReference type="AlphaFoldDB" id="A0A1I2V539"/>
<proteinExistence type="inferred from homology"/>
<evidence type="ECO:0000259" key="11">
    <source>
        <dbReference type="Pfam" id="PF00694"/>
    </source>
</evidence>
<dbReference type="InterPro" id="IPR000573">
    <property type="entry name" value="AconitaseA/IPMdHydase_ssu_swvl"/>
</dbReference>
<dbReference type="InterPro" id="IPR033940">
    <property type="entry name" value="IPMI_Swivel"/>
</dbReference>
<gene>
    <name evidence="10" type="primary">leuD</name>
    <name evidence="12" type="ORF">SAMN02982927_02973</name>
</gene>